<evidence type="ECO:0000259" key="4">
    <source>
        <dbReference type="PROSITE" id="PS50011"/>
    </source>
</evidence>
<evidence type="ECO:0000256" key="2">
    <source>
        <dbReference type="ARBA" id="ARBA00022840"/>
    </source>
</evidence>
<keyword evidence="2" id="KW-0067">ATP-binding</keyword>
<dbReference type="Gene3D" id="3.30.200.20">
    <property type="entry name" value="Phosphorylase Kinase, domain 1"/>
    <property type="match status" value="2"/>
</dbReference>
<dbReference type="FunFam" id="3.30.200.20:FF:000747">
    <property type="entry name" value="Unplaced genomic scaffold supercont1.2, whole genome shotgun sequence"/>
    <property type="match status" value="1"/>
</dbReference>
<dbReference type="PANTHER" id="PTHR24346">
    <property type="entry name" value="MAP/MICROTUBULE AFFINITY-REGULATING KINASE"/>
    <property type="match status" value="1"/>
</dbReference>
<reference evidence="5" key="1">
    <citation type="submission" date="2023-10" db="EMBL/GenBank/DDBJ databases">
        <authorList>
            <person name="Noh H."/>
        </authorList>
    </citation>
    <scope>NUCLEOTIDE SEQUENCE</scope>
    <source>
        <strain evidence="5">DUCC4014</strain>
    </source>
</reference>
<protein>
    <submittedName>
        <fullName evidence="5">Serine/threonine-protein kinase PSK1</fullName>
    </submittedName>
</protein>
<feature type="compositionally biased region" description="Low complexity" evidence="3">
    <location>
        <begin position="567"/>
        <end position="577"/>
    </location>
</feature>
<feature type="region of interest" description="Disordered" evidence="3">
    <location>
        <begin position="224"/>
        <end position="243"/>
    </location>
</feature>
<evidence type="ECO:0000256" key="1">
    <source>
        <dbReference type="ARBA" id="ARBA00022741"/>
    </source>
</evidence>
<sequence length="1149" mass="123599">MAGQDGERAALGLAFDATTATNPSDGQAQVAPTAPVRSSTDPTNRSLRRSSSPPPPINTTNLDAYRGLVDNAPEAGPSSGHRSSIPPPPSPRRHRTGAIMQRVRANSGGYASALTPSKSWVDLQGMGFGMTSARPTVERRVSTDSATEEPRRTVNLDSARNSIDIADEPWDGECGAWDNSARFYHRMHPHSRAGSPTRSPIALSPNVRAPSPAASPIYARRNLTLPASGSNTPPPGATLSATLSPNTHFLQQHLPPTFPYTGSMQSSPEADVSDPLGSQPQQPHGHGHHGMVILTPTTQEWRELKEITRREGEPMSEVEEEVPGSDSSDTGSSESVVSPAAKIIMQPPEVRASEPDTAAPSLPPQTPDRPDFDTSPAVKVTESEIAPDENEHADRVHNIVVPDDDSKFDDDVTLAPFPSAGLGRFNSIGRRDSLHLNSRPVDITTTRPKTKRELERERLFKMVDEEIAETSPTEPSHRHSWGVQGIGSGSGFNFVGSLGSLSSPRTEPPDSPRLPSESDGQRQAEHEPRSEVLGLTDDHVARLSAVSPTVPVRPSPLNAEPLSVPHSAPSTTAPSPALSPANDIELASPDVIDSSQMMAPLSQETESERFEAIRNYSRKVSSRHTLVPRAPSRRGSYDDGVAPPKTERRRDTHRVSLVAGRVVPSLPFPALTPLTPSTPAPQTTGTTSASSPPPVTPTTSVTPPPKGNAPANLQSFSPFRSPTAAQPNKSLLPRFDSVRSAASYASSTGVPSECPTPTSETAGGAGGRGIDDYVILKEAGKGAYGLVMRAKVKGANGQPVGDEVIIKYIIKSRILADCWKKHKVLGPIPVEIHVMDQLRHLMYVPPAHPHPWDPSRPQGGWEHPEEVEQLAVESNGNVPGSRAASPGSSRSSTPSFRSASNPTQRYLKTEMKHAPERGHPNICKLLDFFEDREFYYMVMPRYGTGVDLFDRVESHPAGLDPFEVRSIVGQLTDAVNFLHANGIVHRDIKDENVILDGTGHCQLIDFGSAAHWRPGKKWDTFSGTLHYASPEILRGEMYGGKEQDIWALGAVAYILLVGETPFANLPDEVLAGLKGSGAEEALEARCGGVHADEGREADDGGRLADAADFVRCCLEPEVHDRPTAAQLLEHRYLAGSHGWTGHRGWVKGK</sequence>
<dbReference type="PROSITE" id="PS50011">
    <property type="entry name" value="PROTEIN_KINASE_DOM"/>
    <property type="match status" value="1"/>
</dbReference>
<feature type="region of interest" description="Disordered" evidence="3">
    <location>
        <begin position="494"/>
        <end position="533"/>
    </location>
</feature>
<dbReference type="InterPro" id="IPR000719">
    <property type="entry name" value="Prot_kinase_dom"/>
</dbReference>
<dbReference type="GO" id="GO:0035556">
    <property type="term" value="P:intracellular signal transduction"/>
    <property type="evidence" value="ECO:0007669"/>
    <property type="project" value="TreeGrafter"/>
</dbReference>
<feature type="compositionally biased region" description="Low complexity" evidence="3">
    <location>
        <begin position="42"/>
        <end position="51"/>
    </location>
</feature>
<feature type="region of interest" description="Disordered" evidence="3">
    <location>
        <begin position="876"/>
        <end position="904"/>
    </location>
</feature>
<feature type="region of interest" description="Disordered" evidence="3">
    <location>
        <begin position="620"/>
        <end position="731"/>
    </location>
</feature>
<dbReference type="PROSITE" id="PS00108">
    <property type="entry name" value="PROTEIN_KINASE_ST"/>
    <property type="match status" value="1"/>
</dbReference>
<evidence type="ECO:0000313" key="5">
    <source>
        <dbReference type="EMBL" id="WOO77687.1"/>
    </source>
</evidence>
<dbReference type="Proteomes" id="UP000827549">
    <property type="component" value="Chromosome 1"/>
</dbReference>
<name>A0AAF0Y1M9_9TREE</name>
<feature type="region of interest" description="Disordered" evidence="3">
    <location>
        <begin position="547"/>
        <end position="577"/>
    </location>
</feature>
<feature type="compositionally biased region" description="Basic and acidic residues" evidence="3">
    <location>
        <begin position="645"/>
        <end position="654"/>
    </location>
</feature>
<feature type="compositionally biased region" description="Polar residues" evidence="3">
    <location>
        <begin position="746"/>
        <end position="761"/>
    </location>
</feature>
<feature type="compositionally biased region" description="Low complexity" evidence="3">
    <location>
        <begin position="324"/>
        <end position="338"/>
    </location>
</feature>
<feature type="compositionally biased region" description="Low complexity" evidence="3">
    <location>
        <begin position="664"/>
        <end position="690"/>
    </location>
</feature>
<feature type="domain" description="Protein kinase" evidence="4">
    <location>
        <begin position="773"/>
        <end position="1133"/>
    </location>
</feature>
<keyword evidence="5" id="KW-0418">Kinase</keyword>
<feature type="region of interest" description="Disordered" evidence="3">
    <location>
        <begin position="188"/>
        <end position="213"/>
    </location>
</feature>
<evidence type="ECO:0000313" key="6">
    <source>
        <dbReference type="Proteomes" id="UP000827549"/>
    </source>
</evidence>
<dbReference type="GO" id="GO:0005524">
    <property type="term" value="F:ATP binding"/>
    <property type="evidence" value="ECO:0007669"/>
    <property type="project" value="UniProtKB-KW"/>
</dbReference>
<keyword evidence="1" id="KW-0547">Nucleotide-binding</keyword>
<feature type="compositionally biased region" description="Pro residues" evidence="3">
    <location>
        <begin position="691"/>
        <end position="707"/>
    </location>
</feature>
<feature type="region of interest" description="Disordered" evidence="3">
    <location>
        <begin position="1"/>
        <end position="95"/>
    </location>
</feature>
<dbReference type="GO" id="GO:0045719">
    <property type="term" value="P:negative regulation of glycogen biosynthetic process"/>
    <property type="evidence" value="ECO:0007669"/>
    <property type="project" value="TreeGrafter"/>
</dbReference>
<accession>A0AAF0Y1M9</accession>
<dbReference type="Gene3D" id="1.10.510.10">
    <property type="entry name" value="Transferase(Phosphotransferase) domain 1"/>
    <property type="match status" value="1"/>
</dbReference>
<keyword evidence="5" id="KW-0808">Transferase</keyword>
<dbReference type="Pfam" id="PF00069">
    <property type="entry name" value="Pkinase"/>
    <property type="match status" value="1"/>
</dbReference>
<dbReference type="GeneID" id="87804507"/>
<dbReference type="InterPro" id="IPR011009">
    <property type="entry name" value="Kinase-like_dom_sf"/>
</dbReference>
<feature type="compositionally biased region" description="Polar residues" evidence="3">
    <location>
        <begin position="711"/>
        <end position="729"/>
    </location>
</feature>
<proteinExistence type="predicted"/>
<dbReference type="SUPFAM" id="SSF56112">
    <property type="entry name" value="Protein kinase-like (PK-like)"/>
    <property type="match status" value="1"/>
</dbReference>
<dbReference type="GO" id="GO:0005634">
    <property type="term" value="C:nucleus"/>
    <property type="evidence" value="ECO:0007669"/>
    <property type="project" value="TreeGrafter"/>
</dbReference>
<dbReference type="EMBL" id="CP086714">
    <property type="protein sequence ID" value="WOO77687.1"/>
    <property type="molecule type" value="Genomic_DNA"/>
</dbReference>
<gene>
    <name evidence="5" type="primary">PSK1</name>
    <name evidence="5" type="ORF">LOC62_01G001250</name>
</gene>
<dbReference type="InterPro" id="IPR008271">
    <property type="entry name" value="Ser/Thr_kinase_AS"/>
</dbReference>
<dbReference type="PANTHER" id="PTHR24346:SF51">
    <property type="entry name" value="PAS DOMAIN-CONTAINING SERINE_THREONINE-PROTEIN KINASE"/>
    <property type="match status" value="1"/>
</dbReference>
<dbReference type="GO" id="GO:0004674">
    <property type="term" value="F:protein serine/threonine kinase activity"/>
    <property type="evidence" value="ECO:0007669"/>
    <property type="project" value="TreeGrafter"/>
</dbReference>
<feature type="compositionally biased region" description="Low complexity" evidence="3">
    <location>
        <begin position="879"/>
        <end position="900"/>
    </location>
</feature>
<dbReference type="GO" id="GO:0005829">
    <property type="term" value="C:cytosol"/>
    <property type="evidence" value="ECO:0007669"/>
    <property type="project" value="TreeGrafter"/>
</dbReference>
<evidence type="ECO:0000256" key="3">
    <source>
        <dbReference type="SAM" id="MobiDB-lite"/>
    </source>
</evidence>
<keyword evidence="6" id="KW-1185">Reference proteome</keyword>
<dbReference type="AlphaFoldDB" id="A0AAF0Y1M9"/>
<feature type="region of interest" description="Disordered" evidence="3">
    <location>
        <begin position="746"/>
        <end position="768"/>
    </location>
</feature>
<feature type="region of interest" description="Disordered" evidence="3">
    <location>
        <begin position="308"/>
        <end position="375"/>
    </location>
</feature>
<organism evidence="5 6">
    <name type="scientific">Vanrija pseudolonga</name>
    <dbReference type="NCBI Taxonomy" id="143232"/>
    <lineage>
        <taxon>Eukaryota</taxon>
        <taxon>Fungi</taxon>
        <taxon>Dikarya</taxon>
        <taxon>Basidiomycota</taxon>
        <taxon>Agaricomycotina</taxon>
        <taxon>Tremellomycetes</taxon>
        <taxon>Trichosporonales</taxon>
        <taxon>Trichosporonaceae</taxon>
        <taxon>Vanrija</taxon>
    </lineage>
</organism>
<feature type="compositionally biased region" description="Acidic residues" evidence="3">
    <location>
        <begin position="314"/>
        <end position="323"/>
    </location>
</feature>
<dbReference type="SMART" id="SM00220">
    <property type="entry name" value="S_TKc"/>
    <property type="match status" value="1"/>
</dbReference>
<feature type="region of interest" description="Disordered" evidence="3">
    <location>
        <begin position="249"/>
        <end position="293"/>
    </location>
</feature>
<feature type="compositionally biased region" description="Basic and acidic residues" evidence="3">
    <location>
        <begin position="519"/>
        <end position="533"/>
    </location>
</feature>
<feature type="compositionally biased region" description="Polar residues" evidence="3">
    <location>
        <begin position="18"/>
        <end position="27"/>
    </location>
</feature>
<dbReference type="RefSeq" id="XP_062623719.1">
    <property type="nucleotide sequence ID" value="XM_062767735.1"/>
</dbReference>